<name>A0A017HVI5_9RHOB</name>
<accession>A0A017HVI5</accession>
<dbReference type="STRING" id="442562.Rumeso_00007"/>
<dbReference type="CDD" id="cd13578">
    <property type="entry name" value="PBP2_Bug27"/>
    <property type="match status" value="1"/>
</dbReference>
<feature type="signal peptide" evidence="2">
    <location>
        <begin position="1"/>
        <end position="24"/>
    </location>
</feature>
<feature type="chain" id="PRO_5001493219" evidence="2">
    <location>
        <begin position="25"/>
        <end position="325"/>
    </location>
</feature>
<dbReference type="PANTHER" id="PTHR42928">
    <property type="entry name" value="TRICARBOXYLATE-BINDING PROTEIN"/>
    <property type="match status" value="1"/>
</dbReference>
<dbReference type="PANTHER" id="PTHR42928:SF5">
    <property type="entry name" value="BLR1237 PROTEIN"/>
    <property type="match status" value="1"/>
</dbReference>
<evidence type="ECO:0000313" key="3">
    <source>
        <dbReference type="EMBL" id="EYD78396.1"/>
    </source>
</evidence>
<proteinExistence type="inferred from homology"/>
<dbReference type="Proteomes" id="UP000019666">
    <property type="component" value="Unassembled WGS sequence"/>
</dbReference>
<dbReference type="PIRSF" id="PIRSF017082">
    <property type="entry name" value="YflP"/>
    <property type="match status" value="1"/>
</dbReference>
<dbReference type="OrthoDB" id="9780943at2"/>
<organism evidence="3 4">
    <name type="scientific">Rubellimicrobium mesophilum DSM 19309</name>
    <dbReference type="NCBI Taxonomy" id="442562"/>
    <lineage>
        <taxon>Bacteria</taxon>
        <taxon>Pseudomonadati</taxon>
        <taxon>Pseudomonadota</taxon>
        <taxon>Alphaproteobacteria</taxon>
        <taxon>Rhodobacterales</taxon>
        <taxon>Roseobacteraceae</taxon>
        <taxon>Rubellimicrobium</taxon>
    </lineage>
</organism>
<comment type="caution">
    <text evidence="3">The sequence shown here is derived from an EMBL/GenBank/DDBJ whole genome shotgun (WGS) entry which is preliminary data.</text>
</comment>
<reference evidence="3 4" key="1">
    <citation type="submission" date="2013-02" db="EMBL/GenBank/DDBJ databases">
        <authorList>
            <person name="Fiebig A."/>
            <person name="Goeker M."/>
            <person name="Klenk H.-P.P."/>
        </authorList>
    </citation>
    <scope>NUCLEOTIDE SEQUENCE [LARGE SCALE GENOMIC DNA]</scope>
    <source>
        <strain evidence="3 4">DSM 19309</strain>
    </source>
</reference>
<dbReference type="Gene3D" id="3.40.190.10">
    <property type="entry name" value="Periplasmic binding protein-like II"/>
    <property type="match status" value="1"/>
</dbReference>
<dbReference type="AlphaFoldDB" id="A0A017HVI5"/>
<dbReference type="InterPro" id="IPR042100">
    <property type="entry name" value="Bug_dom1"/>
</dbReference>
<dbReference type="PATRIC" id="fig|442562.3.peg.7"/>
<evidence type="ECO:0000313" key="4">
    <source>
        <dbReference type="Proteomes" id="UP000019666"/>
    </source>
</evidence>
<evidence type="ECO:0000256" key="1">
    <source>
        <dbReference type="ARBA" id="ARBA00006987"/>
    </source>
</evidence>
<keyword evidence="2" id="KW-0732">Signal</keyword>
<dbReference type="Gene3D" id="3.40.190.150">
    <property type="entry name" value="Bordetella uptake gene, domain 1"/>
    <property type="match status" value="1"/>
</dbReference>
<comment type="similarity">
    <text evidence="1">Belongs to the UPF0065 (bug) family.</text>
</comment>
<evidence type="ECO:0000256" key="2">
    <source>
        <dbReference type="SAM" id="SignalP"/>
    </source>
</evidence>
<gene>
    <name evidence="3" type="ORF">Rumeso_00007</name>
</gene>
<dbReference type="RefSeq" id="WP_037283344.1">
    <property type="nucleotide sequence ID" value="NZ_KK088617.1"/>
</dbReference>
<keyword evidence="4" id="KW-1185">Reference proteome</keyword>
<dbReference type="EMBL" id="AOSK01000001">
    <property type="protein sequence ID" value="EYD78396.1"/>
    <property type="molecule type" value="Genomic_DNA"/>
</dbReference>
<dbReference type="InterPro" id="IPR005064">
    <property type="entry name" value="BUG"/>
</dbReference>
<dbReference type="HOGENOM" id="CLU_045683_0_0_5"/>
<dbReference type="Pfam" id="PF03401">
    <property type="entry name" value="TctC"/>
    <property type="match status" value="1"/>
</dbReference>
<sequence length="325" mass="33962">MIRFTRRAFGALVGTTLLASPVLAQDGFPDRPITIIVPYAPGGQGDITGRLIADHLSPLIGQPVTVENRPAANGVIGISEIANAEPDGYTLGVVVASHAMSRALVPDLPYDPVTSFTPITTTALTEMVMVVPPTVEANTVEEFIAYAKEHPGEMAYKSAGQGSNSHLFSAWFADAAGLDMIHIPYQGSGDSMPDFLAGVTQLGFDTVPAVRGYIDNGQLKALAAGGPEHSAAYPDLPTVAEAGVPGFAANSWGMVVAPAGLPEDVLKFLNENIVAALQEPAVVEQFATMGAQVVANTPEEAKAMLESEETKYSELISSLGITLSE</sequence>
<protein>
    <submittedName>
        <fullName evidence="3">Putative exported protein</fullName>
    </submittedName>
</protein>